<evidence type="ECO:0000313" key="1">
    <source>
        <dbReference type="EMBL" id="EFH87944.1"/>
    </source>
</evidence>
<proteinExistence type="predicted"/>
<dbReference type="STRING" id="485913.Krac_9304"/>
<dbReference type="AlphaFoldDB" id="D6TBG0"/>
<sequence>MHISRLHPNAKDDHHFLAVHSTCPGKRTQNTLFFSVVDFANPFYNGCE</sequence>
<name>D6TBG0_KTERA</name>
<evidence type="ECO:0000313" key="2">
    <source>
        <dbReference type="Proteomes" id="UP000004508"/>
    </source>
</evidence>
<dbReference type="Proteomes" id="UP000004508">
    <property type="component" value="Unassembled WGS sequence"/>
</dbReference>
<organism evidence="1 2">
    <name type="scientific">Ktedonobacter racemifer DSM 44963</name>
    <dbReference type="NCBI Taxonomy" id="485913"/>
    <lineage>
        <taxon>Bacteria</taxon>
        <taxon>Bacillati</taxon>
        <taxon>Chloroflexota</taxon>
        <taxon>Ktedonobacteria</taxon>
        <taxon>Ktedonobacterales</taxon>
        <taxon>Ktedonobacteraceae</taxon>
        <taxon>Ktedonobacter</taxon>
    </lineage>
</organism>
<dbReference type="InParanoid" id="D6TBG0"/>
<keyword evidence="2" id="KW-1185">Reference proteome</keyword>
<gene>
    <name evidence="1" type="ORF">Krac_9304</name>
</gene>
<accession>D6TBG0</accession>
<reference evidence="1 2" key="1">
    <citation type="journal article" date="2011" name="Stand. Genomic Sci.">
        <title>Non-contiguous finished genome sequence and contextual data of the filamentous soil bacterium Ktedonobacter racemifer type strain (SOSP1-21).</title>
        <authorList>
            <person name="Chang Y.J."/>
            <person name="Land M."/>
            <person name="Hauser L."/>
            <person name="Chertkov O."/>
            <person name="Del Rio T.G."/>
            <person name="Nolan M."/>
            <person name="Copeland A."/>
            <person name="Tice H."/>
            <person name="Cheng J.F."/>
            <person name="Lucas S."/>
            <person name="Han C."/>
            <person name="Goodwin L."/>
            <person name="Pitluck S."/>
            <person name="Ivanova N."/>
            <person name="Ovchinikova G."/>
            <person name="Pati A."/>
            <person name="Chen A."/>
            <person name="Palaniappan K."/>
            <person name="Mavromatis K."/>
            <person name="Liolios K."/>
            <person name="Brettin T."/>
            <person name="Fiebig A."/>
            <person name="Rohde M."/>
            <person name="Abt B."/>
            <person name="Goker M."/>
            <person name="Detter J.C."/>
            <person name="Woyke T."/>
            <person name="Bristow J."/>
            <person name="Eisen J.A."/>
            <person name="Markowitz V."/>
            <person name="Hugenholtz P."/>
            <person name="Kyrpides N.C."/>
            <person name="Klenk H.P."/>
            <person name="Lapidus A."/>
        </authorList>
    </citation>
    <scope>NUCLEOTIDE SEQUENCE [LARGE SCALE GENOMIC DNA]</scope>
    <source>
        <strain evidence="2">DSM 44963</strain>
    </source>
</reference>
<protein>
    <submittedName>
        <fullName evidence="1">Uncharacterized protein</fullName>
    </submittedName>
</protein>
<comment type="caution">
    <text evidence="1">The sequence shown here is derived from an EMBL/GenBank/DDBJ whole genome shotgun (WGS) entry which is preliminary data.</text>
</comment>
<dbReference type="EMBL" id="ADVG01000001">
    <property type="protein sequence ID" value="EFH87944.1"/>
    <property type="molecule type" value="Genomic_DNA"/>
</dbReference>